<protein>
    <submittedName>
        <fullName evidence="2">Uncharacterized protein</fullName>
    </submittedName>
</protein>
<accession>A0A6J4MNK2</accession>
<evidence type="ECO:0000313" key="2">
    <source>
        <dbReference type="EMBL" id="CAA9364456.1"/>
    </source>
</evidence>
<feature type="non-terminal residue" evidence="2">
    <location>
        <position position="1"/>
    </location>
</feature>
<reference evidence="2" key="1">
    <citation type="submission" date="2020-02" db="EMBL/GenBank/DDBJ databases">
        <authorList>
            <person name="Meier V. D."/>
        </authorList>
    </citation>
    <scope>NUCLEOTIDE SEQUENCE</scope>
    <source>
        <strain evidence="2">AVDCRST_MAG34</strain>
    </source>
</reference>
<dbReference type="EMBL" id="CADCUI010000076">
    <property type="protein sequence ID" value="CAA9364456.1"/>
    <property type="molecule type" value="Genomic_DNA"/>
</dbReference>
<feature type="non-terminal residue" evidence="2">
    <location>
        <position position="39"/>
    </location>
</feature>
<evidence type="ECO:0000256" key="1">
    <source>
        <dbReference type="SAM" id="MobiDB-lite"/>
    </source>
</evidence>
<name>A0A6J4MNK2_9ACTN</name>
<feature type="compositionally biased region" description="Basic residues" evidence="1">
    <location>
        <begin position="24"/>
        <end position="39"/>
    </location>
</feature>
<feature type="region of interest" description="Disordered" evidence="1">
    <location>
        <begin position="1"/>
        <end position="39"/>
    </location>
</feature>
<dbReference type="AlphaFoldDB" id="A0A6J4MNK2"/>
<organism evidence="2">
    <name type="scientific">uncultured Nocardioidaceae bacterium</name>
    <dbReference type="NCBI Taxonomy" id="253824"/>
    <lineage>
        <taxon>Bacteria</taxon>
        <taxon>Bacillati</taxon>
        <taxon>Actinomycetota</taxon>
        <taxon>Actinomycetes</taxon>
        <taxon>Propionibacteriales</taxon>
        <taxon>Nocardioidaceae</taxon>
        <taxon>environmental samples</taxon>
    </lineage>
</organism>
<proteinExistence type="predicted"/>
<gene>
    <name evidence="2" type="ORF">AVDCRST_MAG34-2817</name>
</gene>
<sequence length="39" mass="4561">ARQILGPWPSRRPILRGSGGSARSRSRRRRRRDLHLRGL</sequence>